<dbReference type="EMBL" id="CAADEY010000016">
    <property type="protein sequence ID" value="VFJ46902.1"/>
    <property type="molecule type" value="Genomic_DNA"/>
</dbReference>
<accession>A0A450S4Y2</accession>
<feature type="region of interest" description="Disordered" evidence="1">
    <location>
        <begin position="1"/>
        <end position="26"/>
    </location>
</feature>
<evidence type="ECO:0000256" key="1">
    <source>
        <dbReference type="SAM" id="MobiDB-lite"/>
    </source>
</evidence>
<protein>
    <submittedName>
        <fullName evidence="2">Uncharacterized protein</fullName>
    </submittedName>
</protein>
<reference evidence="2" key="1">
    <citation type="submission" date="2019-02" db="EMBL/GenBank/DDBJ databases">
        <authorList>
            <person name="Gruber-Vodicka R. H."/>
            <person name="Seah K. B. B."/>
        </authorList>
    </citation>
    <scope>NUCLEOTIDE SEQUENCE</scope>
    <source>
        <strain evidence="2">BECK_DK161</strain>
    </source>
</reference>
<organism evidence="2">
    <name type="scientific">Candidatus Kentrum sp. DK</name>
    <dbReference type="NCBI Taxonomy" id="2126562"/>
    <lineage>
        <taxon>Bacteria</taxon>
        <taxon>Pseudomonadati</taxon>
        <taxon>Pseudomonadota</taxon>
        <taxon>Gammaproteobacteria</taxon>
        <taxon>Candidatus Kentrum</taxon>
    </lineage>
</organism>
<proteinExistence type="predicted"/>
<dbReference type="AlphaFoldDB" id="A0A450S4Y2"/>
<evidence type="ECO:0000313" key="2">
    <source>
        <dbReference type="EMBL" id="VFJ46902.1"/>
    </source>
</evidence>
<gene>
    <name evidence="2" type="ORF">BECKDK2373C_GA0170839_101620</name>
</gene>
<name>A0A450S4Y2_9GAMM</name>
<sequence length="120" mass="13452">MMGSNVIGSSDRFGSGSSGGGSGESGIAERVVRLEEAVRHTATKEDLAQMEARLEKSISRAMEKLSDRHIQHYRWIIRNTRLAPGYRRLSVRENCRLIGFRAPGKVEIMLDDEYFHCLAA</sequence>